<evidence type="ECO:0000256" key="1">
    <source>
        <dbReference type="SAM" id="SignalP"/>
    </source>
</evidence>
<sequence>MVLSCLLLFILQTAAYPIPNTRPSDVGPLQEIQTRSESDSSVWSGTREFMYVPSVLKTMPKGPENHNRARDTSLAQFSCSSLVYGLSAADCVYMAEIGMLGQGNNSLEDNGLIWIGADGPNTFTFVNAADVPLILILWYAPQNDDQASFMNARVPAISYSLPNTGSAVELSVANGLSGAWSTIYDRSTALTAFGQVDNTFGEFSSGVYATVDVSRLVNMSGDPMTIMVSGESGGSGGCVSDMSTCVYTCDAGTGNSCGTERTYSLLNCGGPNAVKSMDSDGNPTGGCQGWSFGGHIDIVLTGPDS</sequence>
<dbReference type="EMBL" id="JAUEDM010000003">
    <property type="protein sequence ID" value="KAK3321909.1"/>
    <property type="molecule type" value="Genomic_DNA"/>
</dbReference>
<keyword evidence="3" id="KW-1185">Reference proteome</keyword>
<keyword evidence="1" id="KW-0732">Signal</keyword>
<reference evidence="2" key="2">
    <citation type="submission" date="2023-06" db="EMBL/GenBank/DDBJ databases">
        <authorList>
            <consortium name="Lawrence Berkeley National Laboratory"/>
            <person name="Haridas S."/>
            <person name="Hensen N."/>
            <person name="Bonometti L."/>
            <person name="Westerberg I."/>
            <person name="Brannstrom I.O."/>
            <person name="Guillou S."/>
            <person name="Cros-Aarteil S."/>
            <person name="Calhoun S."/>
            <person name="Kuo A."/>
            <person name="Mondo S."/>
            <person name="Pangilinan J."/>
            <person name="Riley R."/>
            <person name="Labutti K."/>
            <person name="Andreopoulos B."/>
            <person name="Lipzen A."/>
            <person name="Chen C."/>
            <person name="Yanf M."/>
            <person name="Daum C."/>
            <person name="Ng V."/>
            <person name="Clum A."/>
            <person name="Steindorff A."/>
            <person name="Ohm R."/>
            <person name="Martin F."/>
            <person name="Silar P."/>
            <person name="Natvig D."/>
            <person name="Lalanne C."/>
            <person name="Gautier V."/>
            <person name="Ament-Velasquez S.L."/>
            <person name="Kruys A."/>
            <person name="Hutchinson M.I."/>
            <person name="Powell A.J."/>
            <person name="Barry K."/>
            <person name="Miller A.N."/>
            <person name="Grigoriev I.V."/>
            <person name="Debuchy R."/>
            <person name="Gladieux P."/>
            <person name="Thoren M.H."/>
            <person name="Johannesson H."/>
        </authorList>
    </citation>
    <scope>NUCLEOTIDE SEQUENCE</scope>
    <source>
        <strain evidence="2">CBS 118394</strain>
    </source>
</reference>
<protein>
    <submittedName>
        <fullName evidence="2">Uncharacterized protein</fullName>
    </submittedName>
</protein>
<evidence type="ECO:0000313" key="2">
    <source>
        <dbReference type="EMBL" id="KAK3321909.1"/>
    </source>
</evidence>
<reference evidence="2" key="1">
    <citation type="journal article" date="2023" name="Mol. Phylogenet. Evol.">
        <title>Genome-scale phylogeny and comparative genomics of the fungal order Sordariales.</title>
        <authorList>
            <person name="Hensen N."/>
            <person name="Bonometti L."/>
            <person name="Westerberg I."/>
            <person name="Brannstrom I.O."/>
            <person name="Guillou S."/>
            <person name="Cros-Aarteil S."/>
            <person name="Calhoun S."/>
            <person name="Haridas S."/>
            <person name="Kuo A."/>
            <person name="Mondo S."/>
            <person name="Pangilinan J."/>
            <person name="Riley R."/>
            <person name="LaButti K."/>
            <person name="Andreopoulos B."/>
            <person name="Lipzen A."/>
            <person name="Chen C."/>
            <person name="Yan M."/>
            <person name="Daum C."/>
            <person name="Ng V."/>
            <person name="Clum A."/>
            <person name="Steindorff A."/>
            <person name="Ohm R.A."/>
            <person name="Martin F."/>
            <person name="Silar P."/>
            <person name="Natvig D.O."/>
            <person name="Lalanne C."/>
            <person name="Gautier V."/>
            <person name="Ament-Velasquez S.L."/>
            <person name="Kruys A."/>
            <person name="Hutchinson M.I."/>
            <person name="Powell A.J."/>
            <person name="Barry K."/>
            <person name="Miller A.N."/>
            <person name="Grigoriev I.V."/>
            <person name="Debuchy R."/>
            <person name="Gladieux P."/>
            <person name="Hiltunen Thoren M."/>
            <person name="Johannesson H."/>
        </authorList>
    </citation>
    <scope>NUCLEOTIDE SEQUENCE</scope>
    <source>
        <strain evidence="2">CBS 118394</strain>
    </source>
</reference>
<name>A0AAE0IB78_9PEZI</name>
<dbReference type="AlphaFoldDB" id="A0AAE0IB78"/>
<accession>A0AAE0IB78</accession>
<organism evidence="2 3">
    <name type="scientific">Apodospora peruviana</name>
    <dbReference type="NCBI Taxonomy" id="516989"/>
    <lineage>
        <taxon>Eukaryota</taxon>
        <taxon>Fungi</taxon>
        <taxon>Dikarya</taxon>
        <taxon>Ascomycota</taxon>
        <taxon>Pezizomycotina</taxon>
        <taxon>Sordariomycetes</taxon>
        <taxon>Sordariomycetidae</taxon>
        <taxon>Sordariales</taxon>
        <taxon>Lasiosphaeriaceae</taxon>
        <taxon>Apodospora</taxon>
    </lineage>
</organism>
<feature type="signal peptide" evidence="1">
    <location>
        <begin position="1"/>
        <end position="15"/>
    </location>
</feature>
<dbReference type="Proteomes" id="UP001283341">
    <property type="component" value="Unassembled WGS sequence"/>
</dbReference>
<gene>
    <name evidence="2" type="ORF">B0H66DRAFT_581349</name>
</gene>
<comment type="caution">
    <text evidence="2">The sequence shown here is derived from an EMBL/GenBank/DDBJ whole genome shotgun (WGS) entry which is preliminary data.</text>
</comment>
<evidence type="ECO:0000313" key="3">
    <source>
        <dbReference type="Proteomes" id="UP001283341"/>
    </source>
</evidence>
<proteinExistence type="predicted"/>
<feature type="chain" id="PRO_5042219568" evidence="1">
    <location>
        <begin position="16"/>
        <end position="305"/>
    </location>
</feature>